<dbReference type="Proteomes" id="UP000621540">
    <property type="component" value="Unassembled WGS sequence"/>
</dbReference>
<gene>
    <name evidence="3" type="ORF">H8Z76_12810</name>
</gene>
<name>A0ABR7ID55_9FIRM</name>
<feature type="chain" id="PRO_5045401197" description="Bacterial Ig-like domain-containing protein" evidence="1">
    <location>
        <begin position="18"/>
        <end position="149"/>
    </location>
</feature>
<keyword evidence="4" id="KW-1185">Reference proteome</keyword>
<keyword evidence="1" id="KW-0732">Signal</keyword>
<dbReference type="Pfam" id="PF20251">
    <property type="entry name" value="Big_14"/>
    <property type="match status" value="1"/>
</dbReference>
<dbReference type="RefSeq" id="WP_147619481.1">
    <property type="nucleotide sequence ID" value="NZ_JACOQH010000012.1"/>
</dbReference>
<sequence>MRKKTARILGAFGIAAAATLIFLASHEEKKNSVVNNCKGVTMTIEDGTVSEDGLVLDICNESENELTFEEDFILEKWTKGQWYKMPSQSLTHDWEDEPLVVEPHTVAEGACPVNWLEDYGKLPNGQYRLLKKFQTKDETEYVLAVTFSL</sequence>
<reference evidence="3 4" key="1">
    <citation type="submission" date="2020-08" db="EMBL/GenBank/DDBJ databases">
        <title>Genome public.</title>
        <authorList>
            <person name="Liu C."/>
            <person name="Sun Q."/>
        </authorList>
    </citation>
    <scope>NUCLEOTIDE SEQUENCE [LARGE SCALE GENOMIC DNA]</scope>
    <source>
        <strain evidence="3 4">BX0805</strain>
    </source>
</reference>
<organism evidence="3 4">
    <name type="scientific">Roseburia yibonii</name>
    <dbReference type="NCBI Taxonomy" id="2763063"/>
    <lineage>
        <taxon>Bacteria</taxon>
        <taxon>Bacillati</taxon>
        <taxon>Bacillota</taxon>
        <taxon>Clostridia</taxon>
        <taxon>Lachnospirales</taxon>
        <taxon>Lachnospiraceae</taxon>
        <taxon>Roseburia</taxon>
    </lineage>
</organism>
<evidence type="ECO:0000313" key="3">
    <source>
        <dbReference type="EMBL" id="MBC5754868.1"/>
    </source>
</evidence>
<evidence type="ECO:0000313" key="4">
    <source>
        <dbReference type="Proteomes" id="UP000621540"/>
    </source>
</evidence>
<proteinExistence type="predicted"/>
<protein>
    <recommendedName>
        <fullName evidence="2">Bacterial Ig-like domain-containing protein</fullName>
    </recommendedName>
</protein>
<evidence type="ECO:0000259" key="2">
    <source>
        <dbReference type="Pfam" id="PF20251"/>
    </source>
</evidence>
<accession>A0ABR7ID55</accession>
<dbReference type="EMBL" id="JACOQH010000012">
    <property type="protein sequence ID" value="MBC5754868.1"/>
    <property type="molecule type" value="Genomic_DNA"/>
</dbReference>
<comment type="caution">
    <text evidence="3">The sequence shown here is derived from an EMBL/GenBank/DDBJ whole genome shotgun (WGS) entry which is preliminary data.</text>
</comment>
<feature type="domain" description="Bacterial Ig-like" evidence="2">
    <location>
        <begin position="38"/>
        <end position="139"/>
    </location>
</feature>
<evidence type="ECO:0000256" key="1">
    <source>
        <dbReference type="SAM" id="SignalP"/>
    </source>
</evidence>
<feature type="signal peptide" evidence="1">
    <location>
        <begin position="1"/>
        <end position="17"/>
    </location>
</feature>
<dbReference type="InterPro" id="IPR046878">
    <property type="entry name" value="Big_14"/>
</dbReference>